<evidence type="ECO:0000313" key="2">
    <source>
        <dbReference type="EMBL" id="ETL25333.1"/>
    </source>
</evidence>
<accession>W2HVZ8</accession>
<dbReference type="EMBL" id="KI689705">
    <property type="protein sequence ID" value="ETK71906.1"/>
    <property type="molecule type" value="Genomic_DNA"/>
</dbReference>
<evidence type="ECO:0000313" key="1">
    <source>
        <dbReference type="EMBL" id="ETK71906.1"/>
    </source>
</evidence>
<protein>
    <submittedName>
        <fullName evidence="2">Uncharacterized protein</fullName>
    </submittedName>
</protein>
<dbReference type="Proteomes" id="UP000053236">
    <property type="component" value="Unassembled WGS sequence"/>
</dbReference>
<dbReference type="AlphaFoldDB" id="W2HVZ8"/>
<organism evidence="2">
    <name type="scientific">Phytophthora nicotianae</name>
    <name type="common">Potato buckeye rot agent</name>
    <name type="synonym">Phytophthora parasitica</name>
    <dbReference type="NCBI Taxonomy" id="4792"/>
    <lineage>
        <taxon>Eukaryota</taxon>
        <taxon>Sar</taxon>
        <taxon>Stramenopiles</taxon>
        <taxon>Oomycota</taxon>
        <taxon>Peronosporomycetes</taxon>
        <taxon>Peronosporales</taxon>
        <taxon>Peronosporaceae</taxon>
        <taxon>Phytophthora</taxon>
    </lineage>
</organism>
<name>W2HVZ8_PHYNI</name>
<dbReference type="Proteomes" id="UP000053864">
    <property type="component" value="Unassembled WGS sequence"/>
</dbReference>
<reference evidence="1" key="1">
    <citation type="submission" date="2013-11" db="EMBL/GenBank/DDBJ databases">
        <title>The Genome Sequence of Phytophthora parasitica CJ02B3.</title>
        <authorList>
            <consortium name="The Broad Institute Genomics Platform"/>
            <person name="Russ C."/>
            <person name="Tyler B."/>
            <person name="Panabieres F."/>
            <person name="Shan W."/>
            <person name="Tripathy S."/>
            <person name="Grunwald N."/>
            <person name="Machado M."/>
            <person name="Johnson C.S."/>
            <person name="Arredondo F."/>
            <person name="Hong C."/>
            <person name="Coffey M."/>
            <person name="Young S.K."/>
            <person name="Zeng Q."/>
            <person name="Gargeya S."/>
            <person name="Fitzgerald M."/>
            <person name="Abouelleil A."/>
            <person name="Alvarado L."/>
            <person name="Chapman S.B."/>
            <person name="Gainer-Dewar J."/>
            <person name="Goldberg J."/>
            <person name="Griggs A."/>
            <person name="Gujja S."/>
            <person name="Hansen M."/>
            <person name="Howarth C."/>
            <person name="Imamovic A."/>
            <person name="Ireland A."/>
            <person name="Larimer J."/>
            <person name="McCowan C."/>
            <person name="Murphy C."/>
            <person name="Pearson M."/>
            <person name="Poon T.W."/>
            <person name="Priest M."/>
            <person name="Roberts A."/>
            <person name="Saif S."/>
            <person name="Shea T."/>
            <person name="Sykes S."/>
            <person name="Wortman J."/>
            <person name="Nusbaum C."/>
            <person name="Birren B."/>
        </authorList>
    </citation>
    <scope>NUCLEOTIDE SEQUENCE [LARGE SCALE GENOMIC DNA]</scope>
    <source>
        <strain evidence="1">CJ02B3</strain>
    </source>
</reference>
<gene>
    <name evidence="1" type="ORF">L915_20916</name>
    <name evidence="2" type="ORF">L916_20799</name>
</gene>
<dbReference type="EMBL" id="KI676525">
    <property type="protein sequence ID" value="ETL25333.1"/>
    <property type="molecule type" value="Genomic_DNA"/>
</dbReference>
<proteinExistence type="predicted"/>
<sequence length="104" mass="11889">MVPFSSCDRVETLACEQLVADGIVNSNKLVTLRLALYRPMCNVIDGCFTALKPHLKPHLWVSCARCLSLAAYRILLMKEAVETSRHIEMQRLIWRMELPCLNTQ</sequence>
<reference evidence="2" key="2">
    <citation type="submission" date="2013-11" db="EMBL/GenBank/DDBJ databases">
        <title>The Genome Sequence of Phytophthora parasitica CJ05E6.</title>
        <authorList>
            <consortium name="The Broad Institute Genomics Platform"/>
            <person name="Russ C."/>
            <person name="Tyler B."/>
            <person name="Panabieres F."/>
            <person name="Shan W."/>
            <person name="Tripathy S."/>
            <person name="Grunwald N."/>
            <person name="Machado M."/>
            <person name="Johnson C.S."/>
            <person name="Arredondo F."/>
            <person name="Hong C."/>
            <person name="Coffey M."/>
            <person name="Young S.K."/>
            <person name="Zeng Q."/>
            <person name="Gargeya S."/>
            <person name="Fitzgerald M."/>
            <person name="Abouelleil A."/>
            <person name="Alvarado L."/>
            <person name="Chapman S.B."/>
            <person name="Gainer-Dewar J."/>
            <person name="Goldberg J."/>
            <person name="Griggs A."/>
            <person name="Gujja S."/>
            <person name="Hansen M."/>
            <person name="Howarth C."/>
            <person name="Imamovic A."/>
            <person name="Ireland A."/>
            <person name="Larimer J."/>
            <person name="McCowan C."/>
            <person name="Murphy C."/>
            <person name="Pearson M."/>
            <person name="Poon T.W."/>
            <person name="Priest M."/>
            <person name="Roberts A."/>
            <person name="Saif S."/>
            <person name="Shea T."/>
            <person name="Sykes S."/>
            <person name="Wortman J."/>
            <person name="Nusbaum C."/>
            <person name="Birren B."/>
        </authorList>
    </citation>
    <scope>NUCLEOTIDE SEQUENCE [LARGE SCALE GENOMIC DNA]</scope>
    <source>
        <strain evidence="2">CJ05E6</strain>
    </source>
</reference>